<dbReference type="PANTHER" id="PTHR35848">
    <property type="entry name" value="OXALATE-BINDING PROTEIN"/>
    <property type="match status" value="1"/>
</dbReference>
<accession>A0ABY9JT39</accession>
<evidence type="ECO:0000313" key="3">
    <source>
        <dbReference type="EMBL" id="WLR42544.1"/>
    </source>
</evidence>
<dbReference type="InterPro" id="IPR013096">
    <property type="entry name" value="Cupin_2"/>
</dbReference>
<proteinExistence type="predicted"/>
<evidence type="ECO:0000259" key="2">
    <source>
        <dbReference type="Pfam" id="PF07883"/>
    </source>
</evidence>
<dbReference type="InterPro" id="IPR051610">
    <property type="entry name" value="GPI/OXD"/>
</dbReference>
<dbReference type="Gene3D" id="2.60.120.10">
    <property type="entry name" value="Jelly Rolls"/>
    <property type="match status" value="1"/>
</dbReference>
<dbReference type="RefSeq" id="WP_226542490.1">
    <property type="nucleotide sequence ID" value="NZ_CP129013.1"/>
</dbReference>
<sequence>MKKKTKDNSEEFRIGTIFKGWHLLNHDQLSIIHEQMSPNCEEELHDHEKAEQFFFVLKGTLTCKVDGIEHILRENEGIHVPPKMKHKMINYTNDSVEFLTISSPHYRL</sequence>
<protein>
    <submittedName>
        <fullName evidence="3">Cupin domain-containing protein</fullName>
    </submittedName>
</protein>
<dbReference type="Pfam" id="PF07883">
    <property type="entry name" value="Cupin_2"/>
    <property type="match status" value="1"/>
</dbReference>
<dbReference type="Proteomes" id="UP001197974">
    <property type="component" value="Chromosome"/>
</dbReference>
<keyword evidence="1" id="KW-0479">Metal-binding</keyword>
<feature type="domain" description="Cupin type-2" evidence="2">
    <location>
        <begin position="34"/>
        <end position="101"/>
    </location>
</feature>
<gene>
    <name evidence="3" type="ORF">LC087_17940</name>
</gene>
<dbReference type="SUPFAM" id="SSF51182">
    <property type="entry name" value="RmlC-like cupins"/>
    <property type="match status" value="1"/>
</dbReference>
<dbReference type="InterPro" id="IPR011051">
    <property type="entry name" value="RmlC_Cupin_sf"/>
</dbReference>
<keyword evidence="4" id="KW-1185">Reference proteome</keyword>
<organism evidence="3 4">
    <name type="scientific">Bacillus carboniphilus</name>
    <dbReference type="NCBI Taxonomy" id="86663"/>
    <lineage>
        <taxon>Bacteria</taxon>
        <taxon>Bacillati</taxon>
        <taxon>Bacillota</taxon>
        <taxon>Bacilli</taxon>
        <taxon>Bacillales</taxon>
        <taxon>Bacillaceae</taxon>
        <taxon>Bacillus</taxon>
    </lineage>
</organism>
<evidence type="ECO:0000313" key="4">
    <source>
        <dbReference type="Proteomes" id="UP001197974"/>
    </source>
</evidence>
<dbReference type="InterPro" id="IPR014710">
    <property type="entry name" value="RmlC-like_jellyroll"/>
</dbReference>
<dbReference type="PANTHER" id="PTHR35848:SF9">
    <property type="entry name" value="SLL1358 PROTEIN"/>
    <property type="match status" value="1"/>
</dbReference>
<reference evidence="3 4" key="1">
    <citation type="submission" date="2023-06" db="EMBL/GenBank/DDBJ databases">
        <title>Five Gram-positive bacteria isolated from mangrove sediments in Shenzhen, Guangdong, China.</title>
        <authorList>
            <person name="Yu S."/>
            <person name="Zheng W."/>
            <person name="Huang Y."/>
        </authorList>
    </citation>
    <scope>NUCLEOTIDE SEQUENCE [LARGE SCALE GENOMIC DNA]</scope>
    <source>
        <strain evidence="3 4">SaN35-3</strain>
    </source>
</reference>
<name>A0ABY9JT39_9BACI</name>
<dbReference type="EMBL" id="CP129013">
    <property type="protein sequence ID" value="WLR42544.1"/>
    <property type="molecule type" value="Genomic_DNA"/>
</dbReference>
<evidence type="ECO:0000256" key="1">
    <source>
        <dbReference type="ARBA" id="ARBA00022723"/>
    </source>
</evidence>